<dbReference type="EMBL" id="CP034669">
    <property type="protein sequence ID" value="QAT88539.1"/>
    <property type="molecule type" value="Genomic_DNA"/>
</dbReference>
<evidence type="ECO:0000313" key="2">
    <source>
        <dbReference type="Proteomes" id="UP000288758"/>
    </source>
</evidence>
<dbReference type="Proteomes" id="UP000288758">
    <property type="component" value="Chromosome"/>
</dbReference>
<protein>
    <recommendedName>
        <fullName evidence="3">HTH iclR-type domain-containing protein</fullName>
    </recommendedName>
</protein>
<organism evidence="1 2">
    <name type="scientific">Corallococcus coralloides</name>
    <name type="common">Myxococcus coralloides</name>
    <dbReference type="NCBI Taxonomy" id="184914"/>
    <lineage>
        <taxon>Bacteria</taxon>
        <taxon>Pseudomonadati</taxon>
        <taxon>Myxococcota</taxon>
        <taxon>Myxococcia</taxon>
        <taxon>Myxococcales</taxon>
        <taxon>Cystobacterineae</taxon>
        <taxon>Myxococcaceae</taxon>
        <taxon>Corallococcus</taxon>
    </lineage>
</organism>
<evidence type="ECO:0000313" key="1">
    <source>
        <dbReference type="EMBL" id="QAT88539.1"/>
    </source>
</evidence>
<proteinExistence type="predicted"/>
<sequence>MPRIASLHVARNMQFKDNIIIREGLRVLQRRLPKGWGVGEPELAPARSRVDALVELSAPDQCVVLLAIEAKTRLDPKAARALVEVLSAPSVPGPPVVIAPYLSESTRALLSGSEVGYLDLTGNIRLSVSRPGLFIEAPGAHVDPERENRPARSLKGAKAGRIVRALIDRKQPLGVRELAALTKIDAGYVSRVLTLLDTEALIRRVGHGRIQEVDWPALLKRWAQDAPLESRGHARTYLEPRGLSSFVARLAQSDARYAVTGSLAGATFAPTAPTRLATVWIQDAAEVASRLGLRAVDAGANLLLVEPGDEGVFEGSSQRDGVWYAAPSQVAADLLTSPGRGPAEGEALLGWMVANEEDWRR</sequence>
<evidence type="ECO:0008006" key="3">
    <source>
        <dbReference type="Google" id="ProtNLM"/>
    </source>
</evidence>
<accession>A0A410S2X3</accession>
<dbReference type="AlphaFoldDB" id="A0A410S2X3"/>
<gene>
    <name evidence="1" type="ORF">EJ065_7014</name>
</gene>
<name>A0A410S2X3_CORCK</name>
<reference evidence="1 2" key="1">
    <citation type="submission" date="2018-12" db="EMBL/GenBank/DDBJ databases">
        <title>Complete Genome Sequence of the Corallopyronin A producing Myxobacterium Corallococcus coralloides B035.</title>
        <authorList>
            <person name="Bouhired S.M."/>
            <person name="Rupp O."/>
            <person name="Blom J."/>
            <person name="Schaeberle T.F."/>
            <person name="Kehraus S."/>
            <person name="Schiefer A."/>
            <person name="Pfarr K."/>
            <person name="Goesmann A."/>
            <person name="Hoerauf A."/>
            <person name="Koenig G.M."/>
        </authorList>
    </citation>
    <scope>NUCLEOTIDE SEQUENCE [LARGE SCALE GENOMIC DNA]</scope>
    <source>
        <strain evidence="1 2">B035</strain>
    </source>
</reference>